<dbReference type="EMBL" id="QOGZ01000108">
    <property type="protein sequence ID" value="RDA28590.1"/>
    <property type="molecule type" value="Genomic_DNA"/>
</dbReference>
<evidence type="ECO:0000313" key="1">
    <source>
        <dbReference type="EMBL" id="RDA28590.1"/>
    </source>
</evidence>
<comment type="caution">
    <text evidence="1">The sequence shown here is derived from an EMBL/GenBank/DDBJ whole genome shotgun (WGS) entry which is preliminary data.</text>
</comment>
<accession>A0A369FIS4</accession>
<gene>
    <name evidence="1" type="ORF">DTL43_27590</name>
</gene>
<dbReference type="Proteomes" id="UP000253687">
    <property type="component" value="Unassembled WGS sequence"/>
</dbReference>
<sequence>MFTHCKKWVVKVGRVGNLTKLKHNSPLSYLYTSKKVGSKKRNEKQSITFTQKTRWGASGEFKKWGAKVGSGGE</sequence>
<name>A0A369FIS4_ECOLX</name>
<protein>
    <submittedName>
        <fullName evidence="1">Uncharacterized protein</fullName>
    </submittedName>
</protein>
<proteinExistence type="predicted"/>
<dbReference type="AlphaFoldDB" id="A0A369FIS4"/>
<reference evidence="1 2" key="1">
    <citation type="submission" date="2018-07" db="EMBL/GenBank/DDBJ databases">
        <title>Whole Genome Sequence Analysis of Avian Pathogenic E. coli - An Australian Perspective.</title>
        <authorList>
            <person name="Cummins M.L."/>
            <person name="Reid C.J."/>
            <person name="Roy Chowdhury P."/>
            <person name="Bushell R."/>
            <person name="Esbert N."/>
            <person name="Tivendale K.A."/>
            <person name="Noormohammadi A.H."/>
            <person name="Islam S."/>
            <person name="Marenda M.S."/>
            <person name="Browning G.F."/>
            <person name="Markham P.F."/>
            <person name="Djordjevic S.P."/>
        </authorList>
    </citation>
    <scope>NUCLEOTIDE SEQUENCE [LARGE SCALE GENOMIC DNA]</scope>
    <source>
        <strain evidence="1 2">AVC211</strain>
    </source>
</reference>
<evidence type="ECO:0000313" key="2">
    <source>
        <dbReference type="Proteomes" id="UP000253687"/>
    </source>
</evidence>
<organism evidence="1 2">
    <name type="scientific">Escherichia coli</name>
    <dbReference type="NCBI Taxonomy" id="562"/>
    <lineage>
        <taxon>Bacteria</taxon>
        <taxon>Pseudomonadati</taxon>
        <taxon>Pseudomonadota</taxon>
        <taxon>Gammaproteobacteria</taxon>
        <taxon>Enterobacterales</taxon>
        <taxon>Enterobacteriaceae</taxon>
        <taxon>Escherichia</taxon>
    </lineage>
</organism>